<protein>
    <submittedName>
        <fullName evidence="2">Uncharacterized protein</fullName>
    </submittedName>
</protein>
<proteinExistence type="predicted"/>
<organism evidence="2 3">
    <name type="scientific">Stagnihabitans tardus</name>
    <dbReference type="NCBI Taxonomy" id="2699202"/>
    <lineage>
        <taxon>Bacteria</taxon>
        <taxon>Pseudomonadati</taxon>
        <taxon>Pseudomonadota</taxon>
        <taxon>Alphaproteobacteria</taxon>
        <taxon>Rhodobacterales</taxon>
        <taxon>Paracoccaceae</taxon>
        <taxon>Stagnihabitans</taxon>
    </lineage>
</organism>
<dbReference type="Proteomes" id="UP001193501">
    <property type="component" value="Unassembled WGS sequence"/>
</dbReference>
<dbReference type="RefSeq" id="WP_168775507.1">
    <property type="nucleotide sequence ID" value="NZ_JAABNR010000012.1"/>
</dbReference>
<evidence type="ECO:0000313" key="2">
    <source>
        <dbReference type="EMBL" id="NBZ88697.1"/>
    </source>
</evidence>
<evidence type="ECO:0000256" key="1">
    <source>
        <dbReference type="SAM" id="MobiDB-lite"/>
    </source>
</evidence>
<keyword evidence="3" id="KW-1185">Reference proteome</keyword>
<reference evidence="2" key="1">
    <citation type="submission" date="2020-01" db="EMBL/GenBank/DDBJ databases">
        <authorList>
            <person name="Chen W.-M."/>
        </authorList>
    </citation>
    <scope>NUCLEOTIDE SEQUENCE</scope>
    <source>
        <strain evidence="2">CYK-10</strain>
    </source>
</reference>
<name>A0AAE4YBM2_9RHOB</name>
<feature type="compositionally biased region" description="Basic and acidic residues" evidence="1">
    <location>
        <begin position="106"/>
        <end position="115"/>
    </location>
</feature>
<gene>
    <name evidence="2" type="ORF">GV832_13980</name>
</gene>
<evidence type="ECO:0000313" key="3">
    <source>
        <dbReference type="Proteomes" id="UP001193501"/>
    </source>
</evidence>
<sequence>MTAVAGKSTAAVTTRPLARAEWQVTGASGKSSRLSRSHPARQIPAQVAETKISTENALQVKIDGFQANKAPKVGTLGGLIQSDDETAHFLNLAPASARAAPWLSRPPHEAARHPPTDIQGRMGQIAPGERQNLEPETAGQDLAPGRMEFLRQVMELRAIRRRGAGGFRPPRKGSLARP</sequence>
<accession>A0AAE4YBM2</accession>
<comment type="caution">
    <text evidence="2">The sequence shown here is derived from an EMBL/GenBank/DDBJ whole genome shotgun (WGS) entry which is preliminary data.</text>
</comment>
<feature type="region of interest" description="Disordered" evidence="1">
    <location>
        <begin position="100"/>
        <end position="146"/>
    </location>
</feature>
<dbReference type="EMBL" id="JAABNR010000012">
    <property type="protein sequence ID" value="NBZ88697.1"/>
    <property type="molecule type" value="Genomic_DNA"/>
</dbReference>
<dbReference type="AlphaFoldDB" id="A0AAE4YBM2"/>
<feature type="region of interest" description="Disordered" evidence="1">
    <location>
        <begin position="1"/>
        <end position="44"/>
    </location>
</feature>